<dbReference type="InterPro" id="IPR013097">
    <property type="entry name" value="Dabb"/>
</dbReference>
<dbReference type="SUPFAM" id="SSF54909">
    <property type="entry name" value="Dimeric alpha+beta barrel"/>
    <property type="match status" value="1"/>
</dbReference>
<dbReference type="Pfam" id="PF07876">
    <property type="entry name" value="Dabb"/>
    <property type="match status" value="1"/>
</dbReference>
<comment type="caution">
    <text evidence="2">The sequence shown here is derived from an EMBL/GenBank/DDBJ whole genome shotgun (WGS) entry which is preliminary data.</text>
</comment>
<gene>
    <name evidence="2" type="ORF">SDC9_162451</name>
</gene>
<protein>
    <recommendedName>
        <fullName evidence="1">Stress-response A/B barrel domain-containing protein</fullName>
    </recommendedName>
</protein>
<reference evidence="2" key="1">
    <citation type="submission" date="2019-08" db="EMBL/GenBank/DDBJ databases">
        <authorList>
            <person name="Kucharzyk K."/>
            <person name="Murdoch R.W."/>
            <person name="Higgins S."/>
            <person name="Loffler F."/>
        </authorList>
    </citation>
    <scope>NUCLEOTIDE SEQUENCE</scope>
</reference>
<accession>A0A645FNH0</accession>
<evidence type="ECO:0000313" key="2">
    <source>
        <dbReference type="EMBL" id="MPN15122.1"/>
    </source>
</evidence>
<organism evidence="2">
    <name type="scientific">bioreactor metagenome</name>
    <dbReference type="NCBI Taxonomy" id="1076179"/>
    <lineage>
        <taxon>unclassified sequences</taxon>
        <taxon>metagenomes</taxon>
        <taxon>ecological metagenomes</taxon>
    </lineage>
</organism>
<sequence>MDTAIWNLSERYLKMIKHIVCFKLKDNSLSSCEKAKNVLMSMQGQVPEIMDIKVGIDLLKSPRSYDIVLEVLLKDKEALDRYQADDYHCQKVKTYMISVRTNSISVDYEF</sequence>
<dbReference type="Gene3D" id="3.30.70.100">
    <property type="match status" value="1"/>
</dbReference>
<dbReference type="InterPro" id="IPR011008">
    <property type="entry name" value="Dimeric_a/b-barrel"/>
</dbReference>
<proteinExistence type="predicted"/>
<dbReference type="SMART" id="SM00886">
    <property type="entry name" value="Dabb"/>
    <property type="match status" value="1"/>
</dbReference>
<dbReference type="AlphaFoldDB" id="A0A645FNH0"/>
<feature type="domain" description="Stress-response A/B barrel" evidence="1">
    <location>
        <begin position="16"/>
        <end position="108"/>
    </location>
</feature>
<dbReference type="EMBL" id="VSSQ01061831">
    <property type="protein sequence ID" value="MPN15122.1"/>
    <property type="molecule type" value="Genomic_DNA"/>
</dbReference>
<dbReference type="PANTHER" id="PTHR37832:SF1">
    <property type="entry name" value="STRESS-RESPONSE A_B BARREL DOMAIN-CONTAINING PROTEIN"/>
    <property type="match status" value="1"/>
</dbReference>
<name>A0A645FNH0_9ZZZZ</name>
<dbReference type="PANTHER" id="PTHR37832">
    <property type="entry name" value="BLL2683 PROTEIN"/>
    <property type="match status" value="1"/>
</dbReference>
<dbReference type="PROSITE" id="PS51502">
    <property type="entry name" value="S_R_A_B_BARREL"/>
    <property type="match status" value="1"/>
</dbReference>
<evidence type="ECO:0000259" key="1">
    <source>
        <dbReference type="PROSITE" id="PS51502"/>
    </source>
</evidence>